<keyword evidence="3" id="KW-1185">Reference proteome</keyword>
<accession>A0A8H7CP36</accession>
<proteinExistence type="predicted"/>
<gene>
    <name evidence="2" type="ORF">MVEN_01655900</name>
</gene>
<evidence type="ECO:0000313" key="2">
    <source>
        <dbReference type="EMBL" id="KAF7344934.1"/>
    </source>
</evidence>
<sequence>MEDSDWVPVGLFALSKVIADLRSSVTFEECKLKLENLESEIQSASAKHLQGSVLPVTSKSSIWLDELIKEARNDIWDKVPIRAIANAHKERARSAPGRVHGNSDGDNRADISKVYIDYARYLLLYPQKDDAEYQAIVEETRALEDTINSQPNPVDNRGVESPKPSPVHEPSQTDTQSPPGQPPPGSLKKRHRIWHFIGSMFTRKK</sequence>
<organism evidence="2 3">
    <name type="scientific">Mycena venus</name>
    <dbReference type="NCBI Taxonomy" id="2733690"/>
    <lineage>
        <taxon>Eukaryota</taxon>
        <taxon>Fungi</taxon>
        <taxon>Dikarya</taxon>
        <taxon>Basidiomycota</taxon>
        <taxon>Agaricomycotina</taxon>
        <taxon>Agaricomycetes</taxon>
        <taxon>Agaricomycetidae</taxon>
        <taxon>Agaricales</taxon>
        <taxon>Marasmiineae</taxon>
        <taxon>Mycenaceae</taxon>
        <taxon>Mycena</taxon>
    </lineage>
</organism>
<evidence type="ECO:0000256" key="1">
    <source>
        <dbReference type="SAM" id="MobiDB-lite"/>
    </source>
</evidence>
<dbReference type="AlphaFoldDB" id="A0A8H7CP36"/>
<evidence type="ECO:0000313" key="3">
    <source>
        <dbReference type="Proteomes" id="UP000620124"/>
    </source>
</evidence>
<reference evidence="2" key="1">
    <citation type="submission" date="2020-05" db="EMBL/GenBank/DDBJ databases">
        <title>Mycena genomes resolve the evolution of fungal bioluminescence.</title>
        <authorList>
            <person name="Tsai I.J."/>
        </authorList>
    </citation>
    <scope>NUCLEOTIDE SEQUENCE</scope>
    <source>
        <strain evidence="2">CCC161011</strain>
    </source>
</reference>
<name>A0A8H7CP36_9AGAR</name>
<comment type="caution">
    <text evidence="2">The sequence shown here is derived from an EMBL/GenBank/DDBJ whole genome shotgun (WGS) entry which is preliminary data.</text>
</comment>
<dbReference type="EMBL" id="JACAZI010000014">
    <property type="protein sequence ID" value="KAF7344934.1"/>
    <property type="molecule type" value="Genomic_DNA"/>
</dbReference>
<feature type="region of interest" description="Disordered" evidence="1">
    <location>
        <begin position="144"/>
        <end position="191"/>
    </location>
</feature>
<protein>
    <submittedName>
        <fullName evidence="2">Uncharacterized protein</fullName>
    </submittedName>
</protein>
<dbReference type="OrthoDB" id="3055042at2759"/>
<dbReference type="Proteomes" id="UP000620124">
    <property type="component" value="Unassembled WGS sequence"/>
</dbReference>